<dbReference type="Proteomes" id="UP000004621">
    <property type="component" value="Unassembled WGS sequence"/>
</dbReference>
<evidence type="ECO:0000256" key="1">
    <source>
        <dbReference type="SAM" id="Phobius"/>
    </source>
</evidence>
<keyword evidence="1" id="KW-1133">Transmembrane helix</keyword>
<name>A0A9W5N094_NEISU</name>
<sequence length="224" mass="26059">MSKQEKFFDVYVSYPPNTDRERIHACLYDNLPENEVESLIQALAERPQAIVAEKCTQDERENAQHYFSYLGLDVIVRQAMELEAVEEEPVLAVNTPDPIQCPVCMTIIDELDAQECKTCHFDLTEKNELAIQRKRIEWQEKISFEHKKQTEIAHKLKYEREQEEKKLRKKIRAELESQLREELGQNPELAALAARKKTQFLLTMAIVFAVLSLLALGYIAAKFF</sequence>
<comment type="caution">
    <text evidence="2">The sequence shown here is derived from an EMBL/GenBank/DDBJ whole genome shotgun (WGS) entry which is preliminary data.</text>
</comment>
<evidence type="ECO:0000313" key="2">
    <source>
        <dbReference type="EMBL" id="EFC53074.1"/>
    </source>
</evidence>
<protein>
    <submittedName>
        <fullName evidence="2">Uncharacterized protein</fullName>
    </submittedName>
</protein>
<dbReference type="RefSeq" id="WP_004518836.1">
    <property type="nucleotide sequence ID" value="NZ_ACEO02000001.1"/>
</dbReference>
<dbReference type="EMBL" id="ACEO02000001">
    <property type="protein sequence ID" value="EFC53074.1"/>
    <property type="molecule type" value="Genomic_DNA"/>
</dbReference>
<organism evidence="2 3">
    <name type="scientific">Neisseria subflava NJ9703</name>
    <dbReference type="NCBI Taxonomy" id="546268"/>
    <lineage>
        <taxon>Bacteria</taxon>
        <taxon>Pseudomonadati</taxon>
        <taxon>Pseudomonadota</taxon>
        <taxon>Betaproteobacteria</taxon>
        <taxon>Neisseriales</taxon>
        <taxon>Neisseriaceae</taxon>
        <taxon>Neisseria</taxon>
    </lineage>
</organism>
<evidence type="ECO:0000313" key="3">
    <source>
        <dbReference type="Proteomes" id="UP000004621"/>
    </source>
</evidence>
<keyword evidence="1" id="KW-0472">Membrane</keyword>
<dbReference type="AlphaFoldDB" id="A0A9W5N094"/>
<keyword evidence="1" id="KW-0812">Transmembrane</keyword>
<gene>
    <name evidence="2" type="ORF">NEISUBOT_03071</name>
</gene>
<feature type="transmembrane region" description="Helical" evidence="1">
    <location>
        <begin position="200"/>
        <end position="221"/>
    </location>
</feature>
<reference evidence="2 3" key="1">
    <citation type="submission" date="2010-01" db="EMBL/GenBank/DDBJ databases">
        <authorList>
            <person name="Weinstock G."/>
            <person name="Sodergren E."/>
            <person name="Clifton S."/>
            <person name="Fulton L."/>
            <person name="Fulton B."/>
            <person name="Courtney L."/>
            <person name="Fronick C."/>
            <person name="Harrison M."/>
            <person name="Strong C."/>
            <person name="Farmer C."/>
            <person name="Delahaunty K."/>
            <person name="Markovic C."/>
            <person name="Hall O."/>
            <person name="Minx P."/>
            <person name="Tomlinson C."/>
            <person name="Mitreva M."/>
            <person name="Nelson J."/>
            <person name="Hou S."/>
            <person name="Wollam A."/>
            <person name="Pepin K.H."/>
            <person name="Johnson M."/>
            <person name="Bhonagiri V."/>
            <person name="Nash W.E."/>
            <person name="Warren W."/>
            <person name="Chinwalla A."/>
            <person name="Mardis E.R."/>
            <person name="Wilson R.K."/>
        </authorList>
    </citation>
    <scope>NUCLEOTIDE SEQUENCE [LARGE SCALE GENOMIC DNA]</scope>
    <source>
        <strain evidence="2 3">NJ9703</strain>
    </source>
</reference>
<proteinExistence type="predicted"/>
<accession>A0A9W5N094</accession>